<feature type="compositionally biased region" description="Polar residues" evidence="1">
    <location>
        <begin position="23"/>
        <end position="33"/>
    </location>
</feature>
<feature type="compositionally biased region" description="Basic and acidic residues" evidence="1">
    <location>
        <begin position="84"/>
        <end position="100"/>
    </location>
</feature>
<gene>
    <name evidence="2" type="ORF">JX265_008881</name>
</gene>
<dbReference type="Proteomes" id="UP000829685">
    <property type="component" value="Unassembled WGS sequence"/>
</dbReference>
<feature type="region of interest" description="Disordered" evidence="1">
    <location>
        <begin position="22"/>
        <end position="68"/>
    </location>
</feature>
<dbReference type="EMBL" id="JAFIMR010000025">
    <property type="protein sequence ID" value="KAI1863664.1"/>
    <property type="molecule type" value="Genomic_DNA"/>
</dbReference>
<evidence type="ECO:0000313" key="2">
    <source>
        <dbReference type="EMBL" id="KAI1863664.1"/>
    </source>
</evidence>
<reference evidence="2" key="1">
    <citation type="submission" date="2021-03" db="EMBL/GenBank/DDBJ databases">
        <title>Revisited historic fungal species revealed as producer of novel bioactive compounds through whole genome sequencing and comparative genomics.</title>
        <authorList>
            <person name="Vignolle G.A."/>
            <person name="Hochenegger N."/>
            <person name="Mach R.L."/>
            <person name="Mach-Aigner A.R."/>
            <person name="Javad Rahimi M."/>
            <person name="Salim K.A."/>
            <person name="Chan C.M."/>
            <person name="Lim L.B.L."/>
            <person name="Cai F."/>
            <person name="Druzhinina I.S."/>
            <person name="U'Ren J.M."/>
            <person name="Derntl C."/>
        </authorList>
    </citation>
    <scope>NUCLEOTIDE SEQUENCE</scope>
    <source>
        <strain evidence="2">TUCIM 5799</strain>
    </source>
</reference>
<keyword evidence="3" id="KW-1185">Reference proteome</keyword>
<evidence type="ECO:0000313" key="3">
    <source>
        <dbReference type="Proteomes" id="UP000829685"/>
    </source>
</evidence>
<sequence length="100" mass="10751">MKPIAPTLSIDRPEQCACPECLSPTSPVWTSPRTSVSSNGSSDSTVDQGPNIHRGGRDGSLAQVESPSLNHLGVSLRLGAEAKGVNKENKELERRQQFPR</sequence>
<feature type="compositionally biased region" description="Low complexity" evidence="1">
    <location>
        <begin position="34"/>
        <end position="47"/>
    </location>
</feature>
<feature type="region of interest" description="Disordered" evidence="1">
    <location>
        <begin position="81"/>
        <end position="100"/>
    </location>
</feature>
<name>A0A9P9WHM2_9PEZI</name>
<protein>
    <submittedName>
        <fullName evidence="2">Uncharacterized protein</fullName>
    </submittedName>
</protein>
<organism evidence="2 3">
    <name type="scientific">Neoarthrinium moseri</name>
    <dbReference type="NCBI Taxonomy" id="1658444"/>
    <lineage>
        <taxon>Eukaryota</taxon>
        <taxon>Fungi</taxon>
        <taxon>Dikarya</taxon>
        <taxon>Ascomycota</taxon>
        <taxon>Pezizomycotina</taxon>
        <taxon>Sordariomycetes</taxon>
        <taxon>Xylariomycetidae</taxon>
        <taxon>Amphisphaeriales</taxon>
        <taxon>Apiosporaceae</taxon>
        <taxon>Neoarthrinium</taxon>
    </lineage>
</organism>
<dbReference type="AlphaFoldDB" id="A0A9P9WHM2"/>
<accession>A0A9P9WHM2</accession>
<comment type="caution">
    <text evidence="2">The sequence shown here is derived from an EMBL/GenBank/DDBJ whole genome shotgun (WGS) entry which is preliminary data.</text>
</comment>
<proteinExistence type="predicted"/>
<evidence type="ECO:0000256" key="1">
    <source>
        <dbReference type="SAM" id="MobiDB-lite"/>
    </source>
</evidence>